<keyword evidence="3" id="KW-1185">Reference proteome</keyword>
<organism evidence="2 3">
    <name type="scientific">Actinomadura pelletieri DSM 43383</name>
    <dbReference type="NCBI Taxonomy" id="1120940"/>
    <lineage>
        <taxon>Bacteria</taxon>
        <taxon>Bacillati</taxon>
        <taxon>Actinomycetota</taxon>
        <taxon>Actinomycetes</taxon>
        <taxon>Streptosporangiales</taxon>
        <taxon>Thermomonosporaceae</taxon>
        <taxon>Actinomadura</taxon>
    </lineage>
</organism>
<feature type="region of interest" description="Disordered" evidence="1">
    <location>
        <begin position="1"/>
        <end position="23"/>
    </location>
</feature>
<sequence length="54" mass="5949">MNPEAARRVAAHGTRVDRSSVEPSTFQVQRKSLYPTLKIYCRVAIPSNGEDACA</sequence>
<dbReference type="AlphaFoldDB" id="A0A495QNP7"/>
<dbReference type="Proteomes" id="UP000274601">
    <property type="component" value="Unassembled WGS sequence"/>
</dbReference>
<evidence type="ECO:0000256" key="1">
    <source>
        <dbReference type="SAM" id="MobiDB-lite"/>
    </source>
</evidence>
<name>A0A495QNP7_9ACTN</name>
<evidence type="ECO:0000313" key="3">
    <source>
        <dbReference type="Proteomes" id="UP000274601"/>
    </source>
</evidence>
<gene>
    <name evidence="2" type="ORF">BZB76_3125</name>
</gene>
<reference evidence="2 3" key="1">
    <citation type="submission" date="2018-10" db="EMBL/GenBank/DDBJ databases">
        <title>Genomic Encyclopedia of Archaeal and Bacterial Type Strains, Phase II (KMG-II): from individual species to whole genera.</title>
        <authorList>
            <person name="Goeker M."/>
        </authorList>
    </citation>
    <scope>NUCLEOTIDE SEQUENCE [LARGE SCALE GENOMIC DNA]</scope>
    <source>
        <strain evidence="2 3">DSM 43383</strain>
    </source>
</reference>
<dbReference type="EMBL" id="RBWU01000003">
    <property type="protein sequence ID" value="RKS74608.1"/>
    <property type="molecule type" value="Genomic_DNA"/>
</dbReference>
<proteinExistence type="predicted"/>
<evidence type="ECO:0000313" key="2">
    <source>
        <dbReference type="EMBL" id="RKS74608.1"/>
    </source>
</evidence>
<protein>
    <submittedName>
        <fullName evidence="2">Uncharacterized protein</fullName>
    </submittedName>
</protein>
<accession>A0A495QNP7</accession>
<comment type="caution">
    <text evidence="2">The sequence shown here is derived from an EMBL/GenBank/DDBJ whole genome shotgun (WGS) entry which is preliminary data.</text>
</comment>